<feature type="domain" description="ABC transmembrane type-1" evidence="8">
    <location>
        <begin position="98"/>
        <end position="288"/>
    </location>
</feature>
<dbReference type="InterPro" id="IPR050366">
    <property type="entry name" value="BP-dependent_transpt_permease"/>
</dbReference>
<name>A0ABV3M2S9_9ACTN</name>
<sequence length="301" mass="31788">MSTPAAPVVAPGQEETARATPSLARRTLRVFTGNKLALTGVVILALLLAFSYLGPLLHPTEQVHTDLSRANLPPGSPGHLLGTTDLGYDMVGRLMVAGRTSLEIGLAAGLLATLFGTVYGAVSGYFGGWVDAVLMRITDAALAIPAMFLLVVVAAIITPGKGVLVVIIAAVAWLSPARLVRGEALSLRDREYVQAMRMMGGGGTRAVFRHIVPNAIGTVIVNCTFQIADAILYVSYLAFLGLSIPPPSADWGSMLSAGITYTQNGYWWLIFPPGIAIVLVVAAFNFIGDGLRDAFEVRLRS</sequence>
<dbReference type="Gene3D" id="1.10.3720.10">
    <property type="entry name" value="MetI-like"/>
    <property type="match status" value="1"/>
</dbReference>
<dbReference type="PROSITE" id="PS50928">
    <property type="entry name" value="ABC_TM1"/>
    <property type="match status" value="1"/>
</dbReference>
<keyword evidence="6 7" id="KW-0472">Membrane</keyword>
<dbReference type="InterPro" id="IPR000515">
    <property type="entry name" value="MetI-like"/>
</dbReference>
<proteinExistence type="inferred from homology"/>
<gene>
    <name evidence="9" type="ORF">AB0887_26620</name>
</gene>
<evidence type="ECO:0000313" key="9">
    <source>
        <dbReference type="EMBL" id="MEW2365509.1"/>
    </source>
</evidence>
<dbReference type="SUPFAM" id="SSF161098">
    <property type="entry name" value="MetI-like"/>
    <property type="match status" value="1"/>
</dbReference>
<keyword evidence="10" id="KW-1185">Reference proteome</keyword>
<reference evidence="9 10" key="1">
    <citation type="submission" date="2024-06" db="EMBL/GenBank/DDBJ databases">
        <title>The Natural Products Discovery Center: Release of the First 8490 Sequenced Strains for Exploring Actinobacteria Biosynthetic Diversity.</title>
        <authorList>
            <person name="Kalkreuter E."/>
            <person name="Kautsar S.A."/>
            <person name="Yang D."/>
            <person name="Bader C.D."/>
            <person name="Teijaro C.N."/>
            <person name="Fluegel L."/>
            <person name="Davis C.M."/>
            <person name="Simpson J.R."/>
            <person name="Lauterbach L."/>
            <person name="Steele A.D."/>
            <person name="Gui C."/>
            <person name="Meng S."/>
            <person name="Li G."/>
            <person name="Viehrig K."/>
            <person name="Ye F."/>
            <person name="Su P."/>
            <person name="Kiefer A.F."/>
            <person name="Nichols A."/>
            <person name="Cepeda A.J."/>
            <person name="Yan W."/>
            <person name="Fan B."/>
            <person name="Jiang Y."/>
            <person name="Adhikari A."/>
            <person name="Zheng C.-J."/>
            <person name="Schuster L."/>
            <person name="Cowan T.M."/>
            <person name="Smanski M.J."/>
            <person name="Chevrette M.G."/>
            <person name="De Carvalho L.P.S."/>
            <person name="Shen B."/>
        </authorList>
    </citation>
    <scope>NUCLEOTIDE SEQUENCE [LARGE SCALE GENOMIC DNA]</scope>
    <source>
        <strain evidence="9 10">NPDC047833</strain>
    </source>
</reference>
<accession>A0ABV3M2S9</accession>
<evidence type="ECO:0000256" key="6">
    <source>
        <dbReference type="ARBA" id="ARBA00023136"/>
    </source>
</evidence>
<dbReference type="InterPro" id="IPR025966">
    <property type="entry name" value="OppC_N"/>
</dbReference>
<keyword evidence="5 7" id="KW-1133">Transmembrane helix</keyword>
<feature type="transmembrane region" description="Helical" evidence="7">
    <location>
        <begin position="104"/>
        <end position="128"/>
    </location>
</feature>
<keyword evidence="4 7" id="KW-0812">Transmembrane</keyword>
<dbReference type="Pfam" id="PF12911">
    <property type="entry name" value="OppC_N"/>
    <property type="match status" value="1"/>
</dbReference>
<comment type="subcellular location">
    <subcellularLocation>
        <location evidence="1 7">Cell membrane</location>
        <topology evidence="1 7">Multi-pass membrane protein</topology>
    </subcellularLocation>
</comment>
<feature type="transmembrane region" description="Helical" evidence="7">
    <location>
        <begin position="36"/>
        <end position="54"/>
    </location>
</feature>
<evidence type="ECO:0000256" key="2">
    <source>
        <dbReference type="ARBA" id="ARBA00022448"/>
    </source>
</evidence>
<dbReference type="CDD" id="cd06261">
    <property type="entry name" value="TM_PBP2"/>
    <property type="match status" value="1"/>
</dbReference>
<evidence type="ECO:0000256" key="7">
    <source>
        <dbReference type="RuleBase" id="RU363032"/>
    </source>
</evidence>
<evidence type="ECO:0000256" key="1">
    <source>
        <dbReference type="ARBA" id="ARBA00004651"/>
    </source>
</evidence>
<evidence type="ECO:0000313" key="10">
    <source>
        <dbReference type="Proteomes" id="UP001553843"/>
    </source>
</evidence>
<dbReference type="PANTHER" id="PTHR43386">
    <property type="entry name" value="OLIGOPEPTIDE TRANSPORT SYSTEM PERMEASE PROTEIN APPC"/>
    <property type="match status" value="1"/>
</dbReference>
<evidence type="ECO:0000256" key="3">
    <source>
        <dbReference type="ARBA" id="ARBA00022475"/>
    </source>
</evidence>
<comment type="caution">
    <text evidence="9">The sequence shown here is derived from an EMBL/GenBank/DDBJ whole genome shotgun (WGS) entry which is preliminary data.</text>
</comment>
<feature type="transmembrane region" description="Helical" evidence="7">
    <location>
        <begin position="265"/>
        <end position="288"/>
    </location>
</feature>
<feature type="transmembrane region" description="Helical" evidence="7">
    <location>
        <begin position="140"/>
        <end position="157"/>
    </location>
</feature>
<dbReference type="Pfam" id="PF00528">
    <property type="entry name" value="BPD_transp_1"/>
    <property type="match status" value="1"/>
</dbReference>
<organism evidence="9 10">
    <name type="scientific">Streptomyces huasconensis</name>
    <dbReference type="NCBI Taxonomy" id="1854574"/>
    <lineage>
        <taxon>Bacteria</taxon>
        <taxon>Bacillati</taxon>
        <taxon>Actinomycetota</taxon>
        <taxon>Actinomycetes</taxon>
        <taxon>Kitasatosporales</taxon>
        <taxon>Streptomycetaceae</taxon>
        <taxon>Streptomyces</taxon>
    </lineage>
</organism>
<keyword evidence="2 7" id="KW-0813">Transport</keyword>
<keyword evidence="3" id="KW-1003">Cell membrane</keyword>
<dbReference type="PANTHER" id="PTHR43386:SF1">
    <property type="entry name" value="D,D-DIPEPTIDE TRANSPORT SYSTEM PERMEASE PROTEIN DDPC-RELATED"/>
    <property type="match status" value="1"/>
</dbReference>
<evidence type="ECO:0000256" key="4">
    <source>
        <dbReference type="ARBA" id="ARBA00022692"/>
    </source>
</evidence>
<evidence type="ECO:0000259" key="8">
    <source>
        <dbReference type="PROSITE" id="PS50928"/>
    </source>
</evidence>
<comment type="similarity">
    <text evidence="7">Belongs to the binding-protein-dependent transport system permease family.</text>
</comment>
<dbReference type="RefSeq" id="WP_359780662.1">
    <property type="nucleotide sequence ID" value="NZ_JBEYRR010000008.1"/>
</dbReference>
<feature type="transmembrane region" description="Helical" evidence="7">
    <location>
        <begin position="163"/>
        <end position="180"/>
    </location>
</feature>
<protein>
    <submittedName>
        <fullName evidence="9">ABC transporter permease</fullName>
    </submittedName>
</protein>
<dbReference type="EMBL" id="JBEYRS010000012">
    <property type="protein sequence ID" value="MEW2365509.1"/>
    <property type="molecule type" value="Genomic_DNA"/>
</dbReference>
<dbReference type="Proteomes" id="UP001553843">
    <property type="component" value="Unassembled WGS sequence"/>
</dbReference>
<dbReference type="InterPro" id="IPR035906">
    <property type="entry name" value="MetI-like_sf"/>
</dbReference>
<evidence type="ECO:0000256" key="5">
    <source>
        <dbReference type="ARBA" id="ARBA00022989"/>
    </source>
</evidence>